<feature type="binding site" evidence="12">
    <location>
        <begin position="277"/>
        <end position="279"/>
    </location>
    <ligand>
        <name>L-serine</name>
        <dbReference type="ChEBI" id="CHEBI:33384"/>
    </ligand>
</feature>
<dbReference type="InterPro" id="IPR006195">
    <property type="entry name" value="aa-tRNA-synth_II"/>
</dbReference>
<dbReference type="EMBL" id="JAXLPB010000005">
    <property type="protein sequence ID" value="MDY8110600.1"/>
    <property type="molecule type" value="Genomic_DNA"/>
</dbReference>
<keyword evidence="5 12" id="KW-0436">Ligase</keyword>
<dbReference type="PIRSF" id="PIRSF001529">
    <property type="entry name" value="Ser-tRNA-synth_IIa"/>
    <property type="match status" value="1"/>
</dbReference>
<comment type="pathway">
    <text evidence="2 12">Aminoacyl-tRNA biosynthesis; selenocysteinyl-tRNA(Sec) biosynthesis; L-seryl-tRNA(Sec) from L-serine and tRNA(Sec): step 1/1.</text>
</comment>
<evidence type="ECO:0000256" key="3">
    <source>
        <dbReference type="ARBA" id="ARBA00010728"/>
    </source>
</evidence>
<comment type="catalytic activity">
    <reaction evidence="10 12">
        <text>tRNA(Sec) + L-serine + ATP = L-seryl-tRNA(Sec) + AMP + diphosphate + H(+)</text>
        <dbReference type="Rhea" id="RHEA:42580"/>
        <dbReference type="Rhea" id="RHEA-COMP:9742"/>
        <dbReference type="Rhea" id="RHEA-COMP:10128"/>
        <dbReference type="ChEBI" id="CHEBI:15378"/>
        <dbReference type="ChEBI" id="CHEBI:30616"/>
        <dbReference type="ChEBI" id="CHEBI:33019"/>
        <dbReference type="ChEBI" id="CHEBI:33384"/>
        <dbReference type="ChEBI" id="CHEBI:78442"/>
        <dbReference type="ChEBI" id="CHEBI:78533"/>
        <dbReference type="ChEBI" id="CHEBI:456215"/>
        <dbReference type="EC" id="6.1.1.11"/>
    </reaction>
</comment>
<feature type="domain" description="Aminoacyl-transfer RNA synthetases class-II family profile" evidence="13">
    <location>
        <begin position="173"/>
        <end position="456"/>
    </location>
</feature>
<comment type="domain">
    <text evidence="12">Consists of two distinct domains, a catalytic core and a N-terminal extension that is involved in tRNA binding.</text>
</comment>
<evidence type="ECO:0000259" key="13">
    <source>
        <dbReference type="PROSITE" id="PS50862"/>
    </source>
</evidence>
<comment type="caution">
    <text evidence="12">Lacks conserved residue(s) required for the propagation of feature annotation.</text>
</comment>
<dbReference type="RefSeq" id="WP_322188321.1">
    <property type="nucleotide sequence ID" value="NZ_JAXLPB010000005.1"/>
</dbReference>
<dbReference type="Pfam" id="PF02403">
    <property type="entry name" value="Seryl_tRNA_N"/>
    <property type="match status" value="1"/>
</dbReference>
<evidence type="ECO:0000256" key="8">
    <source>
        <dbReference type="ARBA" id="ARBA00022917"/>
    </source>
</evidence>
<feature type="binding site" evidence="12">
    <location>
        <position position="431"/>
    </location>
    <ligand>
        <name>L-serine</name>
        <dbReference type="ChEBI" id="CHEBI:33384"/>
    </ligand>
</feature>
<dbReference type="InterPro" id="IPR045864">
    <property type="entry name" value="aa-tRNA-synth_II/BPL/LPL"/>
</dbReference>
<evidence type="ECO:0000256" key="2">
    <source>
        <dbReference type="ARBA" id="ARBA00005045"/>
    </source>
</evidence>
<comment type="subcellular location">
    <subcellularLocation>
        <location evidence="1 12">Cytoplasm</location>
    </subcellularLocation>
</comment>
<feature type="binding site" evidence="12">
    <location>
        <begin position="308"/>
        <end position="310"/>
    </location>
    <ligand>
        <name>ATP</name>
        <dbReference type="ChEBI" id="CHEBI:30616"/>
    </ligand>
</feature>
<evidence type="ECO:0000256" key="1">
    <source>
        <dbReference type="ARBA" id="ARBA00004496"/>
    </source>
</evidence>
<evidence type="ECO:0000313" key="15">
    <source>
        <dbReference type="Proteomes" id="UP001294412"/>
    </source>
</evidence>
<organism evidence="14 15">
    <name type="scientific">Fulvimarina uroteuthidis</name>
    <dbReference type="NCBI Taxonomy" id="3098149"/>
    <lineage>
        <taxon>Bacteria</taxon>
        <taxon>Pseudomonadati</taxon>
        <taxon>Pseudomonadota</taxon>
        <taxon>Alphaproteobacteria</taxon>
        <taxon>Hyphomicrobiales</taxon>
        <taxon>Aurantimonadaceae</taxon>
        <taxon>Fulvimarina</taxon>
    </lineage>
</organism>
<name>A0ABU5I5E7_9HYPH</name>
<dbReference type="InterPro" id="IPR042103">
    <property type="entry name" value="SerRS_1_N_sf"/>
</dbReference>
<dbReference type="InterPro" id="IPR010978">
    <property type="entry name" value="tRNA-bd_arm"/>
</dbReference>
<dbReference type="PROSITE" id="PS50862">
    <property type="entry name" value="AA_TRNA_LIGASE_II"/>
    <property type="match status" value="1"/>
</dbReference>
<feature type="binding site" evidence="12">
    <location>
        <position position="331"/>
    </location>
    <ligand>
        <name>L-serine</name>
        <dbReference type="ChEBI" id="CHEBI:33384"/>
    </ligand>
</feature>
<dbReference type="PANTHER" id="PTHR43697">
    <property type="entry name" value="SERYL-TRNA SYNTHETASE"/>
    <property type="match status" value="1"/>
</dbReference>
<evidence type="ECO:0000256" key="11">
    <source>
        <dbReference type="ARBA" id="ARBA00048823"/>
    </source>
</evidence>
<feature type="binding site" evidence="12">
    <location>
        <begin position="395"/>
        <end position="398"/>
    </location>
    <ligand>
        <name>ATP</name>
        <dbReference type="ChEBI" id="CHEBI:30616"/>
    </ligand>
</feature>
<dbReference type="HAMAP" id="MF_00176">
    <property type="entry name" value="Ser_tRNA_synth_type1"/>
    <property type="match status" value="1"/>
</dbReference>
<dbReference type="PRINTS" id="PR00981">
    <property type="entry name" value="TRNASYNTHSER"/>
</dbReference>
<dbReference type="NCBIfam" id="TIGR00414">
    <property type="entry name" value="serS"/>
    <property type="match status" value="1"/>
</dbReference>
<dbReference type="InterPro" id="IPR033729">
    <property type="entry name" value="SerRS_core"/>
</dbReference>
<dbReference type="InterPro" id="IPR015866">
    <property type="entry name" value="Ser-tRNA-synth_1_N"/>
</dbReference>
<comment type="similarity">
    <text evidence="3 12">Belongs to the class-II aminoacyl-tRNA synthetase family. Type-1 seryl-tRNA synthetase subfamily.</text>
</comment>
<evidence type="ECO:0000256" key="6">
    <source>
        <dbReference type="ARBA" id="ARBA00022741"/>
    </source>
</evidence>
<evidence type="ECO:0000256" key="5">
    <source>
        <dbReference type="ARBA" id="ARBA00022598"/>
    </source>
</evidence>
<evidence type="ECO:0000256" key="9">
    <source>
        <dbReference type="ARBA" id="ARBA00023146"/>
    </source>
</evidence>
<dbReference type="PANTHER" id="PTHR43697:SF1">
    <property type="entry name" value="SERINE--TRNA LIGASE"/>
    <property type="match status" value="1"/>
</dbReference>
<gene>
    <name evidence="12 14" type="primary">serS</name>
    <name evidence="14" type="ORF">U0C82_15770</name>
</gene>
<dbReference type="SUPFAM" id="SSF55681">
    <property type="entry name" value="Class II aaRS and biotin synthetases"/>
    <property type="match status" value="1"/>
</dbReference>
<comment type="function">
    <text evidence="12">Catalyzes the attachment of serine to tRNA(Ser). Is also able to aminoacylate tRNA(Sec) with serine, to form the misacylated tRNA L-seryl-tRNA(Sec), which will be further converted into selenocysteinyl-tRNA(Sec).</text>
</comment>
<evidence type="ECO:0000256" key="10">
    <source>
        <dbReference type="ARBA" id="ARBA00047929"/>
    </source>
</evidence>
<dbReference type="Pfam" id="PF00587">
    <property type="entry name" value="tRNA-synt_2b"/>
    <property type="match status" value="1"/>
</dbReference>
<dbReference type="Proteomes" id="UP001294412">
    <property type="component" value="Unassembled WGS sequence"/>
</dbReference>
<keyword evidence="7 12" id="KW-0067">ATP-binding</keyword>
<dbReference type="InterPro" id="IPR002314">
    <property type="entry name" value="aa-tRNA-synt_IIb"/>
</dbReference>
<keyword evidence="8 12" id="KW-0648">Protein biosynthesis</keyword>
<keyword evidence="6 12" id="KW-0547">Nucleotide-binding</keyword>
<comment type="caution">
    <text evidence="14">The sequence shown here is derived from an EMBL/GenBank/DDBJ whole genome shotgun (WGS) entry which is preliminary data.</text>
</comment>
<keyword evidence="9 12" id="KW-0030">Aminoacyl-tRNA synthetase</keyword>
<comment type="catalytic activity">
    <reaction evidence="11 12">
        <text>tRNA(Ser) + L-serine + ATP = L-seryl-tRNA(Ser) + AMP + diphosphate + H(+)</text>
        <dbReference type="Rhea" id="RHEA:12292"/>
        <dbReference type="Rhea" id="RHEA-COMP:9669"/>
        <dbReference type="Rhea" id="RHEA-COMP:9703"/>
        <dbReference type="ChEBI" id="CHEBI:15378"/>
        <dbReference type="ChEBI" id="CHEBI:30616"/>
        <dbReference type="ChEBI" id="CHEBI:33019"/>
        <dbReference type="ChEBI" id="CHEBI:33384"/>
        <dbReference type="ChEBI" id="CHEBI:78442"/>
        <dbReference type="ChEBI" id="CHEBI:78533"/>
        <dbReference type="ChEBI" id="CHEBI:456215"/>
        <dbReference type="EC" id="6.1.1.11"/>
    </reaction>
</comment>
<keyword evidence="4 12" id="KW-0963">Cytoplasm</keyword>
<dbReference type="CDD" id="cd00770">
    <property type="entry name" value="SerRS_core"/>
    <property type="match status" value="1"/>
</dbReference>
<accession>A0ABU5I5E7</accession>
<dbReference type="InterPro" id="IPR002317">
    <property type="entry name" value="Ser-tRNA-ligase_type_1"/>
</dbReference>
<proteinExistence type="inferred from homology"/>
<dbReference type="EC" id="6.1.1.11" evidence="12"/>
<comment type="subunit">
    <text evidence="12">Homodimer. The tRNA molecule binds across the dimer.</text>
</comment>
<evidence type="ECO:0000256" key="7">
    <source>
        <dbReference type="ARBA" id="ARBA00022840"/>
    </source>
</evidence>
<dbReference type="Gene3D" id="1.10.287.40">
    <property type="entry name" value="Serine-tRNA synthetase, tRNA binding domain"/>
    <property type="match status" value="1"/>
</dbReference>
<keyword evidence="15" id="KW-1185">Reference proteome</keyword>
<dbReference type="SUPFAM" id="SSF46589">
    <property type="entry name" value="tRNA-binding arm"/>
    <property type="match status" value="1"/>
</dbReference>
<protein>
    <recommendedName>
        <fullName evidence="12">Serine--tRNA ligase</fullName>
        <ecNumber evidence="12">6.1.1.11</ecNumber>
    </recommendedName>
    <alternativeName>
        <fullName evidence="12">Seryl-tRNA synthetase</fullName>
        <shortName evidence="12">SerRS</shortName>
    </alternativeName>
    <alternativeName>
        <fullName evidence="12">Seryl-tRNA(Ser/Sec) synthetase</fullName>
    </alternativeName>
</protein>
<evidence type="ECO:0000256" key="4">
    <source>
        <dbReference type="ARBA" id="ARBA00022490"/>
    </source>
</evidence>
<dbReference type="Gene3D" id="3.30.930.10">
    <property type="entry name" value="Bira Bifunctional Protein, Domain 2"/>
    <property type="match status" value="1"/>
</dbReference>
<evidence type="ECO:0000313" key="14">
    <source>
        <dbReference type="EMBL" id="MDY8110600.1"/>
    </source>
</evidence>
<sequence>MIDIKWIRDNPETLDQALATRGASPVSKLLIELDEARRAHVKRLQDLQSRRNDASKAIGKAKGSGDEATAQTLIDEVATIKSDIQAGEAEERDLDAKLKKLLDGLPNVPLDDVPVGADEAANVEVRRIGDKPDFAFTPKEHYELGEALGLMDFDQAAKISGSRFNVLKGGLARLERALGQFMLNLHTDEHGYEEVQPPVLVRNDAMYGTSQLPKFGDDLFIGASMKGRAEQTDDVLSKHTRQADLERLKSGEIEVRDLVANAFEDAPTEEEYWLIPTAEVPLTNLVRESTMPADALPKRFSALTPCFRSEAGSAGRDTRGMLRQHQFNKVEMVSVTDDQSSQDELERMTGCAEEVLKRLGLHYRVVLLSTGDMGFAARKTYDIEVWLPGQDSFREISSCSVCGDFQARRMNARYKGEGDKQPRFVHTLNGSGVAVGRALIAVMENYQNEDGSITVPEVLRPYMGGVETIGGAA</sequence>
<evidence type="ECO:0000256" key="12">
    <source>
        <dbReference type="HAMAP-Rule" id="MF_00176"/>
    </source>
</evidence>
<reference evidence="14 15" key="1">
    <citation type="submission" date="2023-12" db="EMBL/GenBank/DDBJ databases">
        <title>Description of Novel Strain Fulvimarina sp. 2208YS6-2-32 isolated from Uroteuthis (Photololigo) edulis.</title>
        <authorList>
            <person name="Park J.-S."/>
        </authorList>
    </citation>
    <scope>NUCLEOTIDE SEQUENCE [LARGE SCALE GENOMIC DNA]</scope>
    <source>
        <strain evidence="14 15">2208YS6-2-32</strain>
    </source>
</reference>
<dbReference type="GO" id="GO:0004828">
    <property type="term" value="F:serine-tRNA ligase activity"/>
    <property type="evidence" value="ECO:0007669"/>
    <property type="project" value="UniProtKB-EC"/>
</dbReference>